<evidence type="ECO:0000313" key="5">
    <source>
        <dbReference type="Proteomes" id="UP000000422"/>
    </source>
</evidence>
<sequence length="324" mass="37693">MKKFLVAAAISSNLMAAQVVTDPGSYVHLMNTIKAINDQISIATDQLKEINKLNDMINETEKLIFESNEKLFNPATRIKNFVNNVQNIDRKLKRLANRIQETGIEQFVKNYHNSNADTKLYLEQLLRNDKDPLYKTLLEDYQKATHSGNYDSYVLASDRLNSYMKIKGVELNELKKEATYANLDALNNYLYNEDEIKEREEKVQRLADLLESIQNEIDMIKQQQITNTILMEMVEILTRQYEQSMKMDYALSLNMLVAANEINKEDVDKNKKRLEGGQRAEEGKKKTAAEMMREKAERGKERRPKNGWYETSDEMFERLGLKPI</sequence>
<evidence type="ECO:0000256" key="2">
    <source>
        <dbReference type="SAM" id="MobiDB-lite"/>
    </source>
</evidence>
<feature type="coiled-coil region" evidence="1">
    <location>
        <begin position="33"/>
        <end position="105"/>
    </location>
</feature>
<dbReference type="HOGENOM" id="CLU_857773_0_0_7"/>
<feature type="coiled-coil region" evidence="1">
    <location>
        <begin position="196"/>
        <end position="223"/>
    </location>
</feature>
<feature type="chain" id="PRO_5004288672" evidence="3">
    <location>
        <begin position="17"/>
        <end position="324"/>
    </location>
</feature>
<evidence type="ECO:0000256" key="3">
    <source>
        <dbReference type="SAM" id="SignalP"/>
    </source>
</evidence>
<keyword evidence="3" id="KW-0732">Signal</keyword>
<reference evidence="4 5" key="1">
    <citation type="journal article" date="2003" name="Proc. Natl. Acad. Sci. U.S.A.">
        <title>Complete genome sequence and analysis of Wolinella succinogenes.</title>
        <authorList>
            <person name="Baar C."/>
            <person name="Eppinger M."/>
            <person name="Raddatz G."/>
            <person name="Simon JM."/>
            <person name="Lanz C."/>
            <person name="Klimmek O."/>
            <person name="Nandakumar R."/>
            <person name="Gross R."/>
            <person name="Rosinus A."/>
            <person name="Keller H."/>
            <person name="Jagtap P."/>
            <person name="Linke B."/>
            <person name="Meyer F."/>
            <person name="Lederer H."/>
            <person name="Schuster S.C."/>
        </authorList>
    </citation>
    <scope>NUCLEOTIDE SEQUENCE [LARGE SCALE GENOMIC DNA]</scope>
    <source>
        <strain evidence="5">ATCC 29543 / DSM 1740 / CCUG 13145 / JCM 31913 / LMG 7466 / NCTC 11488 / FDC 602W</strain>
    </source>
</reference>
<accession>Q7MRR2</accession>
<proteinExistence type="predicted"/>
<organism evidence="5">
    <name type="scientific">Wolinella succinogenes (strain ATCC 29543 / DSM 1740 / CCUG 13145 / JCM 31913 / LMG 7466 / NCTC 11488 / FDC 602W)</name>
    <name type="common">Vibrio succinogenes</name>
    <dbReference type="NCBI Taxonomy" id="273121"/>
    <lineage>
        <taxon>Bacteria</taxon>
        <taxon>Pseudomonadati</taxon>
        <taxon>Campylobacterota</taxon>
        <taxon>Epsilonproteobacteria</taxon>
        <taxon>Campylobacterales</taxon>
        <taxon>Helicobacteraceae</taxon>
        <taxon>Wolinella</taxon>
    </lineage>
</organism>
<feature type="signal peptide" evidence="3">
    <location>
        <begin position="1"/>
        <end position="16"/>
    </location>
</feature>
<feature type="region of interest" description="Disordered" evidence="2">
    <location>
        <begin position="268"/>
        <end position="309"/>
    </location>
</feature>
<keyword evidence="1" id="KW-0175">Coiled coil</keyword>
<dbReference type="eggNOG" id="ENOG502ZYWI">
    <property type="taxonomic scope" value="Bacteria"/>
</dbReference>
<evidence type="ECO:0000313" key="4">
    <source>
        <dbReference type="EMBL" id="CAE10196.1"/>
    </source>
</evidence>
<protein>
    <submittedName>
        <fullName evidence="4">Uncharacterized protein</fullName>
    </submittedName>
</protein>
<dbReference type="AlphaFoldDB" id="Q7MRR2"/>
<evidence type="ECO:0000256" key="1">
    <source>
        <dbReference type="SAM" id="Coils"/>
    </source>
</evidence>
<dbReference type="EMBL" id="BX571660">
    <property type="protein sequence ID" value="CAE10196.1"/>
    <property type="molecule type" value="Genomic_DNA"/>
</dbReference>
<gene>
    <name evidence="4" type="ordered locus">WS1103</name>
</gene>
<dbReference type="Proteomes" id="UP000000422">
    <property type="component" value="Chromosome"/>
</dbReference>
<dbReference type="RefSeq" id="WP_011138988.1">
    <property type="nucleotide sequence ID" value="NC_005090.1"/>
</dbReference>
<feature type="compositionally biased region" description="Basic and acidic residues" evidence="2">
    <location>
        <begin position="268"/>
        <end position="300"/>
    </location>
</feature>
<dbReference type="KEGG" id="wsu:WS1103"/>
<keyword evidence="5" id="KW-1185">Reference proteome</keyword>
<name>Q7MRR2_WOLSU</name>